<keyword evidence="2 5" id="KW-0547">Nucleotide-binding</keyword>
<comment type="similarity">
    <text evidence="5">Belongs to the glutamate--cysteine ligase type 2 family. YbdK subfamily.</text>
</comment>
<accession>A0A4R6S3B2</accession>
<dbReference type="Proteomes" id="UP000295444">
    <property type="component" value="Unassembled WGS sequence"/>
</dbReference>
<dbReference type="InterPro" id="IPR006336">
    <property type="entry name" value="GCS2"/>
</dbReference>
<evidence type="ECO:0000256" key="5">
    <source>
        <dbReference type="HAMAP-Rule" id="MF_01609"/>
    </source>
</evidence>
<gene>
    <name evidence="6" type="ORF">EV186_106504</name>
</gene>
<evidence type="ECO:0000313" key="7">
    <source>
        <dbReference type="Proteomes" id="UP000295444"/>
    </source>
</evidence>
<evidence type="ECO:0000256" key="4">
    <source>
        <dbReference type="ARBA" id="ARBA00048819"/>
    </source>
</evidence>
<keyword evidence="7" id="KW-1185">Reference proteome</keyword>
<comment type="function">
    <text evidence="5">ATP-dependent carboxylate-amine ligase which exhibits weak glutamate--cysteine ligase activity.</text>
</comment>
<organism evidence="6 7">
    <name type="scientific">Labedaea rhizosphaerae</name>
    <dbReference type="NCBI Taxonomy" id="598644"/>
    <lineage>
        <taxon>Bacteria</taxon>
        <taxon>Bacillati</taxon>
        <taxon>Actinomycetota</taxon>
        <taxon>Actinomycetes</taxon>
        <taxon>Pseudonocardiales</taxon>
        <taxon>Pseudonocardiaceae</taxon>
        <taxon>Labedaea</taxon>
    </lineage>
</organism>
<reference evidence="6 7" key="1">
    <citation type="submission" date="2019-03" db="EMBL/GenBank/DDBJ databases">
        <title>Genomic Encyclopedia of Type Strains, Phase IV (KMG-IV): sequencing the most valuable type-strain genomes for metagenomic binning, comparative biology and taxonomic classification.</title>
        <authorList>
            <person name="Goeker M."/>
        </authorList>
    </citation>
    <scope>NUCLEOTIDE SEQUENCE [LARGE SCALE GENOMIC DNA]</scope>
    <source>
        <strain evidence="6 7">DSM 45361</strain>
    </source>
</reference>
<dbReference type="Gene3D" id="3.30.590.20">
    <property type="match status" value="1"/>
</dbReference>
<dbReference type="Pfam" id="PF04107">
    <property type="entry name" value="GCS2"/>
    <property type="match status" value="1"/>
</dbReference>
<dbReference type="SUPFAM" id="SSF55931">
    <property type="entry name" value="Glutamine synthetase/guanido kinase"/>
    <property type="match status" value="1"/>
</dbReference>
<keyword evidence="1 5" id="KW-0436">Ligase</keyword>
<dbReference type="NCBIfam" id="TIGR02050">
    <property type="entry name" value="gshA_cyan_rel"/>
    <property type="match status" value="1"/>
</dbReference>
<dbReference type="InterPro" id="IPR011793">
    <property type="entry name" value="YbdK"/>
</dbReference>
<evidence type="ECO:0000256" key="3">
    <source>
        <dbReference type="ARBA" id="ARBA00022840"/>
    </source>
</evidence>
<dbReference type="InterPro" id="IPR050141">
    <property type="entry name" value="GCL_type2/YbdK_subfam"/>
</dbReference>
<dbReference type="OrthoDB" id="9803842at2"/>
<dbReference type="InterPro" id="IPR014746">
    <property type="entry name" value="Gln_synth/guanido_kin_cat_dom"/>
</dbReference>
<dbReference type="HAMAP" id="MF_01609">
    <property type="entry name" value="Glu_cys_ligase_2"/>
    <property type="match status" value="1"/>
</dbReference>
<evidence type="ECO:0000256" key="2">
    <source>
        <dbReference type="ARBA" id="ARBA00022741"/>
    </source>
</evidence>
<dbReference type="AlphaFoldDB" id="A0A4R6S3B2"/>
<comment type="caution">
    <text evidence="6">The sequence shown here is derived from an EMBL/GenBank/DDBJ whole genome shotgun (WGS) entry which is preliminary data.</text>
</comment>
<dbReference type="GO" id="GO:0004357">
    <property type="term" value="F:glutamate-cysteine ligase activity"/>
    <property type="evidence" value="ECO:0007669"/>
    <property type="project" value="UniProtKB-EC"/>
</dbReference>
<protein>
    <recommendedName>
        <fullName evidence="5">Putative glutamate--cysteine ligase 2</fullName>
        <ecNumber evidence="5">6.3.2.2</ecNumber>
    </recommendedName>
    <alternativeName>
        <fullName evidence="5">Gamma-glutamylcysteine synthetase 2</fullName>
        <shortName evidence="5">GCS 2</shortName>
        <shortName evidence="5">Gamma-GCS 2</shortName>
    </alternativeName>
</protein>
<dbReference type="EC" id="6.3.2.2" evidence="5"/>
<dbReference type="GO" id="GO:0005524">
    <property type="term" value="F:ATP binding"/>
    <property type="evidence" value="ECO:0007669"/>
    <property type="project" value="UniProtKB-KW"/>
</dbReference>
<sequence>MDADTAQGRTFGVEEEFVLVDAETARTRAVGPAVLATASMSPPGAADATLQAELADAQVEAATGRCTDTGALAEQLRHARQRLAAAAAEHDTLLLSTGSPLWVGDQVSADEARGARFNRVVTTYVECARDYQVCGCHVHVGVPDRDTAVAVVNHVRPWLPTLLALSANSPTHLGHDSGFASWRMIMQSRFPGSGVPPWFDSAEDFDAQVARLVDCGVLVDDRQSFWLARPSPWLPTVEFRVADAVLDVGEAVLQAALSRALVRTALRELVAGRPGPPVDDQVAAAAVWSAARHGLAGAGIDVHVAKQVPATDLLNRLLDWTRPALTELGDLALVEAGLQAVLTHGTGAERQRRALADGPDALIRMLADRTVERKAKP</sequence>
<dbReference type="GO" id="GO:0042398">
    <property type="term" value="P:modified amino acid biosynthetic process"/>
    <property type="evidence" value="ECO:0007669"/>
    <property type="project" value="InterPro"/>
</dbReference>
<comment type="catalytic activity">
    <reaction evidence="4 5">
        <text>L-cysteine + L-glutamate + ATP = gamma-L-glutamyl-L-cysteine + ADP + phosphate + H(+)</text>
        <dbReference type="Rhea" id="RHEA:13285"/>
        <dbReference type="ChEBI" id="CHEBI:15378"/>
        <dbReference type="ChEBI" id="CHEBI:29985"/>
        <dbReference type="ChEBI" id="CHEBI:30616"/>
        <dbReference type="ChEBI" id="CHEBI:35235"/>
        <dbReference type="ChEBI" id="CHEBI:43474"/>
        <dbReference type="ChEBI" id="CHEBI:58173"/>
        <dbReference type="ChEBI" id="CHEBI:456216"/>
        <dbReference type="EC" id="6.3.2.2"/>
    </reaction>
</comment>
<dbReference type="RefSeq" id="WP_133853069.1">
    <property type="nucleotide sequence ID" value="NZ_SNXZ01000006.1"/>
</dbReference>
<dbReference type="EMBL" id="SNXZ01000006">
    <property type="protein sequence ID" value="TDP94110.1"/>
    <property type="molecule type" value="Genomic_DNA"/>
</dbReference>
<name>A0A4R6S3B2_LABRH</name>
<evidence type="ECO:0000313" key="6">
    <source>
        <dbReference type="EMBL" id="TDP94110.1"/>
    </source>
</evidence>
<dbReference type="PANTHER" id="PTHR36510">
    <property type="entry name" value="GLUTAMATE--CYSTEINE LIGASE 2-RELATED"/>
    <property type="match status" value="1"/>
</dbReference>
<keyword evidence="3 5" id="KW-0067">ATP-binding</keyword>
<proteinExistence type="inferred from homology"/>
<dbReference type="PANTHER" id="PTHR36510:SF1">
    <property type="entry name" value="GLUTAMATE--CYSTEINE LIGASE 2-RELATED"/>
    <property type="match status" value="1"/>
</dbReference>
<dbReference type="NCBIfam" id="NF010041">
    <property type="entry name" value="PRK13517.1-1"/>
    <property type="match status" value="1"/>
</dbReference>
<evidence type="ECO:0000256" key="1">
    <source>
        <dbReference type="ARBA" id="ARBA00022598"/>
    </source>
</evidence>